<organism evidence="2 3">
    <name type="scientific">Xylanibacter rodentium</name>
    <dbReference type="NCBI Taxonomy" id="2736289"/>
    <lineage>
        <taxon>Bacteria</taxon>
        <taxon>Pseudomonadati</taxon>
        <taxon>Bacteroidota</taxon>
        <taxon>Bacteroidia</taxon>
        <taxon>Bacteroidales</taxon>
        <taxon>Prevotellaceae</taxon>
        <taxon>Xylanibacter</taxon>
    </lineage>
</organism>
<keyword evidence="1" id="KW-0732">Signal</keyword>
<comment type="caution">
    <text evidence="2">The sequence shown here is derived from an EMBL/GenBank/DDBJ whole genome shotgun (WGS) entry which is preliminary data.</text>
</comment>
<dbReference type="Proteomes" id="UP001193734">
    <property type="component" value="Unassembled WGS sequence"/>
</dbReference>
<keyword evidence="3" id="KW-1185">Reference proteome</keyword>
<accession>A0ABX2APU5</accession>
<feature type="signal peptide" evidence="1">
    <location>
        <begin position="1"/>
        <end position="20"/>
    </location>
</feature>
<evidence type="ECO:0000256" key="1">
    <source>
        <dbReference type="SAM" id="SignalP"/>
    </source>
</evidence>
<dbReference type="RefSeq" id="WP_172173177.1">
    <property type="nucleotide sequence ID" value="NZ_CASGIA010000008.1"/>
</dbReference>
<name>A0ABX2APU5_9BACT</name>
<feature type="chain" id="PRO_5046522041" evidence="1">
    <location>
        <begin position="21"/>
        <end position="163"/>
    </location>
</feature>
<sequence length="163" mass="18844">MKKIFFAAILCFLATAKTVAQDIYNEIRNKSNAAIENPLTDGMIKHINQFKVDALDYMLIKMREQMPDSTALFLDKQAFAMNNFVNVYIQKILEYRDKPQNVQEKIMQLFMDASFSNPLFNDTDTEITLCYYASGDCITRFSLDTDWRRASAAVAMMMNKEDL</sequence>
<evidence type="ECO:0000313" key="2">
    <source>
        <dbReference type="EMBL" id="NPE12734.1"/>
    </source>
</evidence>
<reference evidence="2 3" key="1">
    <citation type="submission" date="2020-05" db="EMBL/GenBank/DDBJ databases">
        <title>Distinct polysaccharide utilization as determinants for interspecies competition between intestinal Prevotella spp.</title>
        <authorList>
            <person name="Galvez E.J.C."/>
            <person name="Iljazovic A."/>
            <person name="Strowig T."/>
        </authorList>
    </citation>
    <scope>NUCLEOTIDE SEQUENCE [LARGE SCALE GENOMIC DNA]</scope>
    <source>
        <strain evidence="2 3">PROD</strain>
    </source>
</reference>
<gene>
    <name evidence="2" type="ORF">HPS55_00040</name>
</gene>
<evidence type="ECO:0000313" key="3">
    <source>
        <dbReference type="Proteomes" id="UP001193734"/>
    </source>
</evidence>
<protein>
    <submittedName>
        <fullName evidence="2">Uncharacterized protein</fullName>
    </submittedName>
</protein>
<dbReference type="GeneID" id="82156143"/>
<proteinExistence type="predicted"/>
<dbReference type="EMBL" id="JABKKE010000001">
    <property type="protein sequence ID" value="NPE12734.1"/>
    <property type="molecule type" value="Genomic_DNA"/>
</dbReference>